<name>A0A0M2HF06_MICTR</name>
<evidence type="ECO:0000313" key="3">
    <source>
        <dbReference type="Proteomes" id="UP000034098"/>
    </source>
</evidence>
<reference evidence="2 3" key="1">
    <citation type="submission" date="2015-02" db="EMBL/GenBank/DDBJ databases">
        <title>Draft genome sequences of ten Microbacterium spp. with emphasis on heavy metal contaminated environments.</title>
        <authorList>
            <person name="Corretto E."/>
        </authorList>
    </citation>
    <scope>NUCLEOTIDE SEQUENCE [LARGE SCALE GENOMIC DNA]</scope>
    <source>
        <strain evidence="2 3">DSM 8608</strain>
    </source>
</reference>
<proteinExistence type="predicted"/>
<dbReference type="Proteomes" id="UP000034098">
    <property type="component" value="Unassembled WGS sequence"/>
</dbReference>
<keyword evidence="3" id="KW-1185">Reference proteome</keyword>
<dbReference type="PATRIC" id="fig|69370.6.peg.420"/>
<evidence type="ECO:0000256" key="1">
    <source>
        <dbReference type="SAM" id="MobiDB-lite"/>
    </source>
</evidence>
<organism evidence="2 3">
    <name type="scientific">Microbacterium trichothecenolyticum</name>
    <name type="common">Aureobacterium trichothecenolyticum</name>
    <dbReference type="NCBI Taxonomy" id="69370"/>
    <lineage>
        <taxon>Bacteria</taxon>
        <taxon>Bacillati</taxon>
        <taxon>Actinomycetota</taxon>
        <taxon>Actinomycetes</taxon>
        <taxon>Micrococcales</taxon>
        <taxon>Microbacteriaceae</taxon>
        <taxon>Microbacterium</taxon>
    </lineage>
</organism>
<sequence>MDRDRARDQDLPEGVVNADPPGGWEQVDDTESRERTAAVSGADLLTDAALQPDDPVEGEAARQGADPDLATDSGRGEEP</sequence>
<protein>
    <recommendedName>
        <fullName evidence="4">DUF5709 domain-containing protein</fullName>
    </recommendedName>
</protein>
<evidence type="ECO:0000313" key="2">
    <source>
        <dbReference type="EMBL" id="KJL45215.1"/>
    </source>
</evidence>
<evidence type="ECO:0008006" key="4">
    <source>
        <dbReference type="Google" id="ProtNLM"/>
    </source>
</evidence>
<comment type="caution">
    <text evidence="2">The sequence shown here is derived from an EMBL/GenBank/DDBJ whole genome shotgun (WGS) entry which is preliminary data.</text>
</comment>
<dbReference type="OrthoDB" id="5083889at2"/>
<feature type="region of interest" description="Disordered" evidence="1">
    <location>
        <begin position="1"/>
        <end position="79"/>
    </location>
</feature>
<dbReference type="AlphaFoldDB" id="A0A0M2HF06"/>
<dbReference type="EMBL" id="JYJA01000020">
    <property type="protein sequence ID" value="KJL45215.1"/>
    <property type="molecule type" value="Genomic_DNA"/>
</dbReference>
<gene>
    <name evidence="2" type="ORF">RS82_00402</name>
</gene>
<accession>A0A0M2HF06</accession>
<dbReference type="RefSeq" id="WP_045296549.1">
    <property type="nucleotide sequence ID" value="NZ_JYJA01000020.1"/>
</dbReference>
<feature type="compositionally biased region" description="Basic and acidic residues" evidence="1">
    <location>
        <begin position="1"/>
        <end position="10"/>
    </location>
</feature>